<organism evidence="3 4">
    <name type="scientific">Elusimicrobium minutum (strain Pei191)</name>
    <dbReference type="NCBI Taxonomy" id="445932"/>
    <lineage>
        <taxon>Bacteria</taxon>
        <taxon>Pseudomonadati</taxon>
        <taxon>Elusimicrobiota</taxon>
        <taxon>Elusimicrobia</taxon>
        <taxon>Elusimicrobiales</taxon>
        <taxon>Elusimicrobiaceae</taxon>
        <taxon>Elusimicrobium</taxon>
    </lineage>
</organism>
<accession>B2KC57</accession>
<dbReference type="InterPro" id="IPR011856">
    <property type="entry name" value="tRNA_endonuc-like_dom_sf"/>
</dbReference>
<dbReference type="STRING" id="445932.Emin_0629"/>
<dbReference type="AlphaFoldDB" id="B2KC57"/>
<evidence type="ECO:0000256" key="1">
    <source>
        <dbReference type="ARBA" id="ARBA00006738"/>
    </source>
</evidence>
<evidence type="ECO:0000256" key="2">
    <source>
        <dbReference type="HAMAP-Rule" id="MF_00048"/>
    </source>
</evidence>
<comment type="similarity">
    <text evidence="1 2">Belongs to the UPF0102 family.</text>
</comment>
<dbReference type="HOGENOM" id="CLU_115353_3_1_0"/>
<dbReference type="GO" id="GO:0003676">
    <property type="term" value="F:nucleic acid binding"/>
    <property type="evidence" value="ECO:0007669"/>
    <property type="project" value="InterPro"/>
</dbReference>
<protein>
    <recommendedName>
        <fullName evidence="2">UPF0102 protein Emin_0629</fullName>
    </recommendedName>
</protein>
<evidence type="ECO:0000313" key="3">
    <source>
        <dbReference type="EMBL" id="ACC98184.1"/>
    </source>
</evidence>
<keyword evidence="4" id="KW-1185">Reference proteome</keyword>
<name>B2KC57_ELUMP</name>
<dbReference type="InterPro" id="IPR011335">
    <property type="entry name" value="Restrct_endonuc-II-like"/>
</dbReference>
<dbReference type="OrthoDB" id="9802516at2"/>
<proteinExistence type="inferred from homology"/>
<sequence>MNKLGVESENAAANFLKKNGYKIIARNYAVQTGEVDIIASQGGLLKQKTLVFIEVKGRAYKAYGGPLAAVTKAKQNKIISAATIYVKENFPKFDSIRFDVVTVVDGKIEHIENAFIPQRGTL</sequence>
<reference evidence="3 4" key="1">
    <citation type="journal article" date="2009" name="Appl. Environ. Microbiol.">
        <title>Genomic analysis of 'Elusimicrobium minutum,' the first cultivated representative of the phylum 'Elusimicrobia' (formerly termite group 1).</title>
        <authorList>
            <person name="Herlemann D.P.R."/>
            <person name="Geissinger O."/>
            <person name="Ikeda-Ohtsubo W."/>
            <person name="Kunin V."/>
            <person name="Sun H."/>
            <person name="Lapidus A."/>
            <person name="Hugenholtz P."/>
            <person name="Brune A."/>
        </authorList>
    </citation>
    <scope>NUCLEOTIDE SEQUENCE [LARGE SCALE GENOMIC DNA]</scope>
    <source>
        <strain evidence="3 4">Pei191</strain>
    </source>
</reference>
<evidence type="ECO:0000313" key="4">
    <source>
        <dbReference type="Proteomes" id="UP000001029"/>
    </source>
</evidence>
<dbReference type="InterPro" id="IPR003509">
    <property type="entry name" value="UPF0102_YraN-like"/>
</dbReference>
<dbReference type="Pfam" id="PF02021">
    <property type="entry name" value="UPF0102"/>
    <property type="match status" value="1"/>
</dbReference>
<dbReference type="RefSeq" id="WP_012414799.1">
    <property type="nucleotide sequence ID" value="NC_010644.1"/>
</dbReference>
<dbReference type="CDD" id="cd20736">
    <property type="entry name" value="PoNe_Nuclease"/>
    <property type="match status" value="1"/>
</dbReference>
<dbReference type="HAMAP" id="MF_00048">
    <property type="entry name" value="UPF0102"/>
    <property type="match status" value="1"/>
</dbReference>
<dbReference type="EMBL" id="CP001055">
    <property type="protein sequence ID" value="ACC98184.1"/>
    <property type="molecule type" value="Genomic_DNA"/>
</dbReference>
<dbReference type="Proteomes" id="UP000001029">
    <property type="component" value="Chromosome"/>
</dbReference>
<dbReference type="KEGG" id="emi:Emin_0629"/>
<dbReference type="PANTHER" id="PTHR34039:SF1">
    <property type="entry name" value="UPF0102 PROTEIN YRAN"/>
    <property type="match status" value="1"/>
</dbReference>
<dbReference type="Gene3D" id="3.40.1350.10">
    <property type="match status" value="1"/>
</dbReference>
<gene>
    <name evidence="3" type="ordered locus">Emin_0629</name>
</gene>
<dbReference type="NCBIfam" id="NF009150">
    <property type="entry name" value="PRK12497.1-3"/>
    <property type="match status" value="1"/>
</dbReference>
<dbReference type="PANTHER" id="PTHR34039">
    <property type="entry name" value="UPF0102 PROTEIN YRAN"/>
    <property type="match status" value="1"/>
</dbReference>
<dbReference type="NCBIfam" id="TIGR00252">
    <property type="entry name" value="YraN family protein"/>
    <property type="match status" value="1"/>
</dbReference>
<dbReference type="SUPFAM" id="SSF52980">
    <property type="entry name" value="Restriction endonuclease-like"/>
    <property type="match status" value="1"/>
</dbReference>